<dbReference type="FunFam" id="1.20.1250.20:FF:000061">
    <property type="entry name" value="MFS sugar transporter"/>
    <property type="match status" value="1"/>
</dbReference>
<evidence type="ECO:0000313" key="13">
    <source>
        <dbReference type="Proteomes" id="UP000078240"/>
    </source>
</evidence>
<reference evidence="10 14" key="3">
    <citation type="journal article" date="2024" name="Microbiol. Resour. Announc.">
        <title>Genome annotations for the ascomycete fungi Trichoderma harzianum, Trichoderma aggressivum, and Purpureocillium lilacinum.</title>
        <authorList>
            <person name="Beijen E.P.W."/>
            <person name="Ohm R.A."/>
        </authorList>
    </citation>
    <scope>NUCLEOTIDE SEQUENCE [LARGE SCALE GENOMIC DNA]</scope>
    <source>
        <strain evidence="10 14">CBS 150709</strain>
    </source>
</reference>
<keyword evidence="3 7" id="KW-0813">Transport</keyword>
<dbReference type="EMBL" id="LSBH01000001">
    <property type="protein sequence ID" value="OAQ87987.1"/>
    <property type="molecule type" value="Genomic_DNA"/>
</dbReference>
<dbReference type="OMA" id="YAKATCI"/>
<feature type="transmembrane region" description="Helical" evidence="8">
    <location>
        <begin position="377"/>
        <end position="400"/>
    </location>
</feature>
<feature type="transmembrane region" description="Helical" evidence="8">
    <location>
        <begin position="184"/>
        <end position="205"/>
    </location>
</feature>
<feature type="transmembrane region" description="Helical" evidence="8">
    <location>
        <begin position="344"/>
        <end position="365"/>
    </location>
</feature>
<comment type="similarity">
    <text evidence="2 7">Belongs to the major facilitator superfamily. Sugar transporter (TC 2.A.1.1) family.</text>
</comment>
<reference evidence="10" key="2">
    <citation type="submission" date="2023-11" db="EMBL/GenBank/DDBJ databases">
        <authorList>
            <person name="Beijen E."/>
            <person name="Ohm R.A."/>
        </authorList>
    </citation>
    <scope>NUCLEOTIDE SEQUENCE</scope>
    <source>
        <strain evidence="10">CBS 150709</strain>
    </source>
</reference>
<evidence type="ECO:0000313" key="10">
    <source>
        <dbReference type="EMBL" id="KAK4090933.1"/>
    </source>
</evidence>
<keyword evidence="6 8" id="KW-0472">Membrane</keyword>
<dbReference type="Gene3D" id="1.20.1250.20">
    <property type="entry name" value="MFS general substrate transporter like domains"/>
    <property type="match status" value="1"/>
</dbReference>
<gene>
    <name evidence="10" type="ORF">Purlil1_4513</name>
    <name evidence="11" type="ORF">VFPBJ_02028</name>
    <name evidence="12" type="ORF">VFPFJ_06455</name>
</gene>
<evidence type="ECO:0000313" key="14">
    <source>
        <dbReference type="Proteomes" id="UP001287286"/>
    </source>
</evidence>
<dbReference type="GO" id="GO:0005351">
    <property type="term" value="F:carbohydrate:proton symporter activity"/>
    <property type="evidence" value="ECO:0007669"/>
    <property type="project" value="TreeGrafter"/>
</dbReference>
<dbReference type="PANTHER" id="PTHR48022">
    <property type="entry name" value="PLASTIDIC GLUCOSE TRANSPORTER 4"/>
    <property type="match status" value="1"/>
</dbReference>
<evidence type="ECO:0000313" key="12">
    <source>
        <dbReference type="EMBL" id="OAQ90042.1"/>
    </source>
</evidence>
<dbReference type="GeneID" id="28888579"/>
<feature type="transmembrane region" description="Helical" evidence="8">
    <location>
        <begin position="64"/>
        <end position="84"/>
    </location>
</feature>
<evidence type="ECO:0000256" key="2">
    <source>
        <dbReference type="ARBA" id="ARBA00010992"/>
    </source>
</evidence>
<keyword evidence="14" id="KW-1185">Reference proteome</keyword>
<feature type="transmembrane region" description="Helical" evidence="8">
    <location>
        <begin position="21"/>
        <end position="44"/>
    </location>
</feature>
<name>A0A179HCN1_PURLI</name>
<dbReference type="PRINTS" id="PR00171">
    <property type="entry name" value="SUGRTRNSPORT"/>
</dbReference>
<feature type="transmembrane region" description="Helical" evidence="8">
    <location>
        <begin position="96"/>
        <end position="114"/>
    </location>
</feature>
<evidence type="ECO:0000313" key="11">
    <source>
        <dbReference type="EMBL" id="OAQ87987.1"/>
    </source>
</evidence>
<protein>
    <submittedName>
        <fullName evidence="11">Hexose carrier protein</fullName>
    </submittedName>
</protein>
<evidence type="ECO:0000256" key="8">
    <source>
        <dbReference type="SAM" id="Phobius"/>
    </source>
</evidence>
<evidence type="ECO:0000256" key="6">
    <source>
        <dbReference type="ARBA" id="ARBA00023136"/>
    </source>
</evidence>
<dbReference type="InterPro" id="IPR005828">
    <property type="entry name" value="MFS_sugar_transport-like"/>
</dbReference>
<dbReference type="KEGG" id="plj:28888579"/>
<dbReference type="InterPro" id="IPR050360">
    <property type="entry name" value="MFS_Sugar_Transporters"/>
</dbReference>
<dbReference type="SUPFAM" id="SSF103473">
    <property type="entry name" value="MFS general substrate transporter"/>
    <property type="match status" value="1"/>
</dbReference>
<dbReference type="InterPro" id="IPR020846">
    <property type="entry name" value="MFS_dom"/>
</dbReference>
<dbReference type="Proteomes" id="UP000078240">
    <property type="component" value="Unassembled WGS sequence"/>
</dbReference>
<evidence type="ECO:0000256" key="7">
    <source>
        <dbReference type="RuleBase" id="RU003346"/>
    </source>
</evidence>
<dbReference type="PROSITE" id="PS00216">
    <property type="entry name" value="SUGAR_TRANSPORT_1"/>
    <property type="match status" value="1"/>
</dbReference>
<dbReference type="Proteomes" id="UP001287286">
    <property type="component" value="Unassembled WGS sequence"/>
</dbReference>
<feature type="domain" description="Major facilitator superfamily (MFS) profile" evidence="9">
    <location>
        <begin position="23"/>
        <end position="466"/>
    </location>
</feature>
<reference evidence="11 13" key="1">
    <citation type="submission" date="2016-01" db="EMBL/GenBank/DDBJ databases">
        <title>Biosynthesis of antibiotic leucinostatins and their inhibition on Phytophthora in bio-control Purpureocillium lilacinum.</title>
        <authorList>
            <person name="Wang G."/>
            <person name="Liu Z."/>
            <person name="Lin R."/>
            <person name="Li E."/>
            <person name="Mao Z."/>
            <person name="Ling J."/>
            <person name="Yin W."/>
            <person name="Xie B."/>
        </authorList>
    </citation>
    <scope>NUCLEOTIDE SEQUENCE [LARGE SCALE GENOMIC DNA]</scope>
    <source>
        <strain evidence="11">PLBJ-1</strain>
        <strain evidence="12">PLFJ-1</strain>
    </source>
</reference>
<keyword evidence="5 8" id="KW-1133">Transmembrane helix</keyword>
<dbReference type="InterPro" id="IPR003663">
    <property type="entry name" value="Sugar/inositol_transpt"/>
</dbReference>
<evidence type="ECO:0000256" key="3">
    <source>
        <dbReference type="ARBA" id="ARBA00022448"/>
    </source>
</evidence>
<evidence type="ECO:0000256" key="5">
    <source>
        <dbReference type="ARBA" id="ARBA00022989"/>
    </source>
</evidence>
<dbReference type="EMBL" id="JAWRVI010000013">
    <property type="protein sequence ID" value="KAK4090933.1"/>
    <property type="molecule type" value="Genomic_DNA"/>
</dbReference>
<dbReference type="GO" id="GO:0016020">
    <property type="term" value="C:membrane"/>
    <property type="evidence" value="ECO:0007669"/>
    <property type="project" value="UniProtKB-SubCell"/>
</dbReference>
<evidence type="ECO:0000256" key="1">
    <source>
        <dbReference type="ARBA" id="ARBA00004141"/>
    </source>
</evidence>
<organism evidence="11 13">
    <name type="scientific">Purpureocillium lilacinum</name>
    <name type="common">Paecilomyces lilacinus</name>
    <dbReference type="NCBI Taxonomy" id="33203"/>
    <lineage>
        <taxon>Eukaryota</taxon>
        <taxon>Fungi</taxon>
        <taxon>Dikarya</taxon>
        <taxon>Ascomycota</taxon>
        <taxon>Pezizomycotina</taxon>
        <taxon>Sordariomycetes</taxon>
        <taxon>Hypocreomycetidae</taxon>
        <taxon>Hypocreales</taxon>
        <taxon>Ophiocordycipitaceae</taxon>
        <taxon>Purpureocillium</taxon>
    </lineage>
</organism>
<dbReference type="NCBIfam" id="TIGR00879">
    <property type="entry name" value="SP"/>
    <property type="match status" value="1"/>
</dbReference>
<feature type="transmembrane region" description="Helical" evidence="8">
    <location>
        <begin position="312"/>
        <end position="332"/>
    </location>
</feature>
<dbReference type="Pfam" id="PF00083">
    <property type="entry name" value="Sugar_tr"/>
    <property type="match status" value="1"/>
</dbReference>
<dbReference type="AlphaFoldDB" id="A0A179HCN1"/>
<evidence type="ECO:0000256" key="4">
    <source>
        <dbReference type="ARBA" id="ARBA00022692"/>
    </source>
</evidence>
<feature type="transmembrane region" description="Helical" evidence="8">
    <location>
        <begin position="153"/>
        <end position="172"/>
    </location>
</feature>
<comment type="caution">
    <text evidence="11">The sequence shown here is derived from an EMBL/GenBank/DDBJ whole genome shotgun (WGS) entry which is preliminary data.</text>
</comment>
<dbReference type="InterPro" id="IPR005829">
    <property type="entry name" value="Sugar_transporter_CS"/>
</dbReference>
<feature type="transmembrane region" description="Helical" evidence="8">
    <location>
        <begin position="443"/>
        <end position="462"/>
    </location>
</feature>
<comment type="subcellular location">
    <subcellularLocation>
        <location evidence="1">Membrane</location>
        <topology evidence="1">Multi-pass membrane protein</topology>
    </subcellularLocation>
</comment>
<dbReference type="Proteomes" id="UP000078340">
    <property type="component" value="Unassembled WGS sequence"/>
</dbReference>
<sequence>MLRQAGGKKPYFGLTGKWLTAWITFACSVDMLMFGYDQAVFSGVIVTDDFLVLHDLVGPEKTSLLSTITAIYDIGCFFGAIVAFTIGERLGRKKSIIIGTSIMTVGTILMTTSFSIEQMFVGRIVLGIGNGINTATAPIWQTETSPAHLRGKLVMFEMMMNIVGFSLCNWINYGLSFAGGAVAWRFPLAFQAIFIIALFATVPWLPESPRWLLYHGHDEEARKVLRCLASDDTDDALVTVQHEEIQYSVQYEKEHQIRWRDLLRPQPGATKPLRRLILGAGTQFIQQFEGINIMSYYLPTVLINAVGLSNELARLLTAVNSVTYLIFSALSIPLVEKWGRRGLMLLSTAGQGAAFLVITVLLRYGSPPDGDRKAAEASIVFFFLYYIAFGIGMLGVPWLYPTEINSIAMRTKGAAVSTATNWLTNFVIVEITPIGIQNLGWKFWIVFTVFNTAFMPVIYFFYPETANRTLEDLDEYYRGNPPLIVTGDKDVTSSKRPLKYLEMERTHVQRVVRASVDAGHDKDAVCANHHVE</sequence>
<evidence type="ECO:0000259" key="9">
    <source>
        <dbReference type="PROSITE" id="PS50850"/>
    </source>
</evidence>
<dbReference type="EMBL" id="LSBI01000005">
    <property type="protein sequence ID" value="OAQ90042.1"/>
    <property type="molecule type" value="Genomic_DNA"/>
</dbReference>
<keyword evidence="4 8" id="KW-0812">Transmembrane</keyword>
<dbReference type="PROSITE" id="PS50850">
    <property type="entry name" value="MFS"/>
    <property type="match status" value="1"/>
</dbReference>
<dbReference type="InterPro" id="IPR036259">
    <property type="entry name" value="MFS_trans_sf"/>
</dbReference>
<accession>A0A179HCN1</accession>
<proteinExistence type="inferred from homology"/>
<dbReference type="PANTHER" id="PTHR48022:SF26">
    <property type="entry name" value="MAJOR FACILITATOR SUPERFAMILY (MFS) PROFILE DOMAIN-CONTAINING PROTEIN-RELATED"/>
    <property type="match status" value="1"/>
</dbReference>